<dbReference type="HOGENOM" id="CLU_490652_0_0_12"/>
<name>W5SKZ3_9SPIR</name>
<dbReference type="RefSeq" id="WP_025401285.1">
    <property type="nucleotide sequence ID" value="NZ_CP004314.1"/>
</dbReference>
<proteinExistence type="predicted"/>
<geneLocation type="plasmid" evidence="1">
    <name>unnamed</name>
</geneLocation>
<dbReference type="NCBIfam" id="NF047534">
    <property type="entry name" value="lipo_BTA121_dup"/>
    <property type="match status" value="3"/>
</dbReference>
<evidence type="ECO:0008006" key="2">
    <source>
        <dbReference type="Google" id="ProtNLM"/>
    </source>
</evidence>
<reference evidence="1" key="1">
    <citation type="submission" date="2013-02" db="EMBL/GenBank/DDBJ databases">
        <title>Comparative genomics of Borrelia species.</title>
        <authorList>
            <person name="Schwan T.G."/>
            <person name="Raffel S.J."/>
            <person name="Porcella S.F."/>
        </authorList>
    </citation>
    <scope>NUCLEOTIDE SEQUENCE</scope>
    <source>
        <strain evidence="1">DOU</strain>
        <plasmid evidence="1">unnamed</plasmid>
    </source>
</reference>
<evidence type="ECO:0000313" key="1">
    <source>
        <dbReference type="EMBL" id="AHH07323.1"/>
    </source>
</evidence>
<sequence>MFGGKNLYFKIYILLVSLVLIISCNLKSSHIAKDNGGLENSFGKSVFGGPLYEVNRFVNKPLIPIVEYDTPAVREGVEEMGMGLDIGDMDVELDSLLARLNIKKEDRDVFVYLKKVLCDPTITDDQGVYKTYTVSEFHDLLDSWGERLVSIMGSILIEVFTSLKTSRTLISGCKNNILKQGLLNRLIFVKKEYERYLKNVFNTSNFSIICVSLEHSNPYYGKFELIEMEASNFKDLTDVRDRYSKFNEDTQKGIQEIRDILTSSDIAGGQSLKTYSNDEFDILFSSWSDYQVKRVVRMHLGYLKSVGYIKMQINHLDNIGSILDASTYLKDRLVTSLKTWKLKLKDAFSQKNSGYPEYLKQIFSKSTAVEIYNNIPFPSKDDINDYDFRFPFNDTYFLDMNEYYSTLNAFVSKYNKLSDAKKVAVEFIRNIVFNANIAADKGYKTYTDDYKFYFIFASSDYFSELVQRQVNFANCQSYIEEYINDIKENPVRKNKLLQKRDELVAKYHVSLKKLFHGVNEATFEFDDSSRENYGEVWDIQLDFGSFFDNIDVEGF</sequence>
<gene>
    <name evidence="1" type="ORF">BCD_1257</name>
</gene>
<accession>W5SKZ3</accession>
<keyword evidence="1" id="KW-0614">Plasmid</keyword>
<dbReference type="PROSITE" id="PS51257">
    <property type="entry name" value="PROKAR_LIPOPROTEIN"/>
    <property type="match status" value="1"/>
</dbReference>
<dbReference type="EMBL" id="CP004314">
    <property type="protein sequence ID" value="AHH07323.1"/>
    <property type="molecule type" value="Genomic_DNA"/>
</dbReference>
<dbReference type="AlphaFoldDB" id="W5SKZ3"/>
<organism evidence="1">
    <name type="scientific">Borrelia crocidurae DOU</name>
    <dbReference type="NCBI Taxonomy" id="1293575"/>
    <lineage>
        <taxon>Bacteria</taxon>
        <taxon>Pseudomonadati</taxon>
        <taxon>Spirochaetota</taxon>
        <taxon>Spirochaetia</taxon>
        <taxon>Spirochaetales</taxon>
        <taxon>Borreliaceae</taxon>
        <taxon>Borrelia</taxon>
    </lineage>
</organism>
<protein>
    <recommendedName>
        <fullName evidence="2">Lipoprotein</fullName>
    </recommendedName>
</protein>